<sequence>MKVTEEGSNNTITDLSNTDHSVRVIIRGSNNNITIYESCNIRNMLIDISGDNNTLVINRRCSLRGSIYIRHGSKVTIGKCTSFVQALLFALEKCHLSIGEYCMFSSRVYIRTSDEHPIFDLKNDERINPAKDVIIGNKVWIGDNVTINKGVKVNDGNIIGACSVVLKSLKEVNSIYAGTPARLIRTNVSWDRYL</sequence>
<dbReference type="InterPro" id="IPR051159">
    <property type="entry name" value="Hexapeptide_acetyltransf"/>
</dbReference>
<protein>
    <submittedName>
        <fullName evidence="1">Acyltransferase</fullName>
        <ecNumber evidence="1">2.3.1.-</ecNumber>
    </submittedName>
</protein>
<evidence type="ECO:0000313" key="1">
    <source>
        <dbReference type="EMBL" id="WZW87156.1"/>
    </source>
</evidence>
<dbReference type="SUPFAM" id="SSF51161">
    <property type="entry name" value="Trimeric LpxA-like enzymes"/>
    <property type="match status" value="1"/>
</dbReference>
<keyword evidence="1" id="KW-0012">Acyltransferase</keyword>
<organism evidence="1 2">
    <name type="scientific">Ignatzschineria larvae DSM 13226</name>
    <dbReference type="NCBI Taxonomy" id="1111732"/>
    <lineage>
        <taxon>Bacteria</taxon>
        <taxon>Pseudomonadati</taxon>
        <taxon>Pseudomonadota</taxon>
        <taxon>Gammaproteobacteria</taxon>
        <taxon>Cardiobacteriales</taxon>
        <taxon>Ignatzschineriaceae</taxon>
        <taxon>Ignatzschineria</taxon>
    </lineage>
</organism>
<dbReference type="EMBL" id="CP150637">
    <property type="protein sequence ID" value="WZW87156.1"/>
    <property type="molecule type" value="Genomic_DNA"/>
</dbReference>
<dbReference type="PANTHER" id="PTHR23416">
    <property type="entry name" value="SIALIC ACID SYNTHASE-RELATED"/>
    <property type="match status" value="1"/>
</dbReference>
<dbReference type="InterPro" id="IPR011004">
    <property type="entry name" value="Trimer_LpxA-like_sf"/>
</dbReference>
<dbReference type="InterPro" id="IPR001451">
    <property type="entry name" value="Hexapep"/>
</dbReference>
<dbReference type="Pfam" id="PF00132">
    <property type="entry name" value="Hexapep"/>
    <property type="match status" value="1"/>
</dbReference>
<name>A0ABZ3BY47_9GAMM</name>
<dbReference type="PANTHER" id="PTHR23416:SF78">
    <property type="entry name" value="LIPOPOLYSACCHARIDE BIOSYNTHESIS O-ACETYL TRANSFERASE WBBJ-RELATED"/>
    <property type="match status" value="1"/>
</dbReference>
<evidence type="ECO:0000313" key="2">
    <source>
        <dbReference type="Proteomes" id="UP001449178"/>
    </source>
</evidence>
<dbReference type="RefSeq" id="WP_026879010.1">
    <property type="nucleotide sequence ID" value="NZ_AZOD01000018.1"/>
</dbReference>
<dbReference type="Gene3D" id="2.160.10.10">
    <property type="entry name" value="Hexapeptide repeat proteins"/>
    <property type="match status" value="1"/>
</dbReference>
<dbReference type="EC" id="2.3.1.-" evidence="1"/>
<dbReference type="GO" id="GO:0016746">
    <property type="term" value="F:acyltransferase activity"/>
    <property type="evidence" value="ECO:0007669"/>
    <property type="project" value="UniProtKB-KW"/>
</dbReference>
<keyword evidence="2" id="KW-1185">Reference proteome</keyword>
<dbReference type="CDD" id="cd04647">
    <property type="entry name" value="LbH_MAT_like"/>
    <property type="match status" value="1"/>
</dbReference>
<reference evidence="1 2" key="1">
    <citation type="submission" date="2024-03" db="EMBL/GenBank/DDBJ databases">
        <title>Complete Genome Sequence and Annotation of Ignatzschineria larvae DSM 13226.</title>
        <authorList>
            <person name="Cantrell E."/>
            <person name="Burcham Z.M."/>
        </authorList>
    </citation>
    <scope>NUCLEOTIDE SEQUENCE [LARGE SCALE GENOMIC DNA]</scope>
    <source>
        <strain evidence="1 2">DSM 13226</strain>
    </source>
</reference>
<accession>A0ABZ3BY47</accession>
<gene>
    <name evidence="1" type="ORF">WMO13_07165</name>
</gene>
<keyword evidence="1" id="KW-0808">Transferase</keyword>
<proteinExistence type="predicted"/>
<dbReference type="Proteomes" id="UP001449178">
    <property type="component" value="Chromosome"/>
</dbReference>